<evidence type="ECO:0000313" key="10">
    <source>
        <dbReference type="EMBL" id="RBP18665.1"/>
    </source>
</evidence>
<comment type="subcellular location">
    <subcellularLocation>
        <location evidence="1 6">Periplasm</location>
    </subcellularLocation>
</comment>
<sequence length="251" mass="27624">MKFTSFASLAILSLAALLTAQPATAAISLDRTRVVFNGQDKSVTLSISNQNEQLPYLAQAWIENEREEKISSPLVVVPPIQRLEPGGKSQLKIQGLPALNQLPQDRESLFYFNLREVPPRSDKANTLQIALQTRVKLFYRPTAISKTSGPSSSPWQERLTLTRQGDQYVVNNPTPFYITLIDASDSVNGKTPDAFEPLMLAPQSQAALSVGVKVLGATPVLTYVNDYGGRPQLEFHCVGAECTARPVQDRR</sequence>
<dbReference type="InterPro" id="IPR008962">
    <property type="entry name" value="PapD-like_sf"/>
</dbReference>
<keyword evidence="11" id="KW-1185">Reference proteome</keyword>
<protein>
    <submittedName>
        <fullName evidence="10">P pilus assembly chaperone PapD</fullName>
    </submittedName>
</protein>
<evidence type="ECO:0000256" key="1">
    <source>
        <dbReference type="ARBA" id="ARBA00004418"/>
    </source>
</evidence>
<feature type="signal peptide" evidence="7">
    <location>
        <begin position="1"/>
        <end position="25"/>
    </location>
</feature>
<dbReference type="EMBL" id="QNRM01000006">
    <property type="protein sequence ID" value="RBP18665.1"/>
    <property type="molecule type" value="Genomic_DNA"/>
</dbReference>
<keyword evidence="5 6" id="KW-0143">Chaperone</keyword>
<evidence type="ECO:0000256" key="7">
    <source>
        <dbReference type="SAM" id="SignalP"/>
    </source>
</evidence>
<gene>
    <name evidence="10" type="ORF">DFP87_106204</name>
</gene>
<dbReference type="Pfam" id="PF02753">
    <property type="entry name" value="PapD_C"/>
    <property type="match status" value="1"/>
</dbReference>
<dbReference type="Proteomes" id="UP000252124">
    <property type="component" value="Unassembled WGS sequence"/>
</dbReference>
<dbReference type="InterPro" id="IPR036316">
    <property type="entry name" value="Pili_assmbl_chap_C_dom_sf"/>
</dbReference>
<dbReference type="PROSITE" id="PS00635">
    <property type="entry name" value="PILI_CHAPERONE"/>
    <property type="match status" value="1"/>
</dbReference>
<dbReference type="InterPro" id="IPR001829">
    <property type="entry name" value="Pili_assmbl_chaperone_bac"/>
</dbReference>
<evidence type="ECO:0000256" key="4">
    <source>
        <dbReference type="ARBA" id="ARBA00022764"/>
    </source>
</evidence>
<dbReference type="InterPro" id="IPR050643">
    <property type="entry name" value="Periplasmic_pilus_chap"/>
</dbReference>
<accession>A0ABX9GBV9</accession>
<keyword evidence="3 7" id="KW-0732">Signal</keyword>
<comment type="similarity">
    <text evidence="2 6">Belongs to the periplasmic pilus chaperone family.</text>
</comment>
<dbReference type="SUPFAM" id="SSF49354">
    <property type="entry name" value="PapD-like"/>
    <property type="match status" value="1"/>
</dbReference>
<name>A0ABX9GBV9_9BURK</name>
<dbReference type="PANTHER" id="PTHR30251">
    <property type="entry name" value="PILUS ASSEMBLY CHAPERONE"/>
    <property type="match status" value="1"/>
</dbReference>
<evidence type="ECO:0000256" key="3">
    <source>
        <dbReference type="ARBA" id="ARBA00022729"/>
    </source>
</evidence>
<dbReference type="InterPro" id="IPR018046">
    <property type="entry name" value="Pili_assmbl_chaperone_CS"/>
</dbReference>
<evidence type="ECO:0000256" key="2">
    <source>
        <dbReference type="ARBA" id="ARBA00007399"/>
    </source>
</evidence>
<dbReference type="Pfam" id="PF00345">
    <property type="entry name" value="PapD_N"/>
    <property type="match status" value="1"/>
</dbReference>
<dbReference type="SUPFAM" id="SSF49584">
    <property type="entry name" value="Periplasmic chaperone C-domain"/>
    <property type="match status" value="1"/>
</dbReference>
<proteinExistence type="inferred from homology"/>
<feature type="chain" id="PRO_5046720372" evidence="7">
    <location>
        <begin position="26"/>
        <end position="251"/>
    </location>
</feature>
<evidence type="ECO:0000259" key="9">
    <source>
        <dbReference type="Pfam" id="PF02753"/>
    </source>
</evidence>
<reference evidence="10 11" key="1">
    <citation type="submission" date="2018-06" db="EMBL/GenBank/DDBJ databases">
        <title>Genomic Encyclopedia of Type Strains, Phase III (KMG-III): the genomes of soil and plant-associated and newly described type strains.</title>
        <authorList>
            <person name="Whitman W."/>
        </authorList>
    </citation>
    <scope>NUCLEOTIDE SEQUENCE [LARGE SCALE GENOMIC DNA]</scope>
    <source>
        <strain evidence="10 11">CECT 7342</strain>
    </source>
</reference>
<dbReference type="InterPro" id="IPR016147">
    <property type="entry name" value="Pili_assmbl_chaperone_N"/>
</dbReference>
<organism evidence="10 11">
    <name type="scientific">Achromobacter marplatensis</name>
    <dbReference type="NCBI Taxonomy" id="470868"/>
    <lineage>
        <taxon>Bacteria</taxon>
        <taxon>Pseudomonadati</taxon>
        <taxon>Pseudomonadota</taxon>
        <taxon>Betaproteobacteria</taxon>
        <taxon>Burkholderiales</taxon>
        <taxon>Alcaligenaceae</taxon>
        <taxon>Achromobacter</taxon>
    </lineage>
</organism>
<dbReference type="RefSeq" id="WP_088589982.1">
    <property type="nucleotide sequence ID" value="NZ_CADIJU010000007.1"/>
</dbReference>
<evidence type="ECO:0000256" key="6">
    <source>
        <dbReference type="RuleBase" id="RU003918"/>
    </source>
</evidence>
<dbReference type="InterPro" id="IPR016148">
    <property type="entry name" value="Pili_assmbl_chaperone_C"/>
</dbReference>
<dbReference type="PRINTS" id="PR00969">
    <property type="entry name" value="CHAPERONPILI"/>
</dbReference>
<dbReference type="PANTHER" id="PTHR30251:SF6">
    <property type="entry name" value="FIMBRIAL CHAPERONE YFCS-RELATED"/>
    <property type="match status" value="1"/>
</dbReference>
<evidence type="ECO:0000259" key="8">
    <source>
        <dbReference type="Pfam" id="PF00345"/>
    </source>
</evidence>
<dbReference type="InterPro" id="IPR013783">
    <property type="entry name" value="Ig-like_fold"/>
</dbReference>
<feature type="domain" description="Pili assembly chaperone C-terminal" evidence="9">
    <location>
        <begin position="170"/>
        <end position="230"/>
    </location>
</feature>
<evidence type="ECO:0000313" key="11">
    <source>
        <dbReference type="Proteomes" id="UP000252124"/>
    </source>
</evidence>
<evidence type="ECO:0000256" key="5">
    <source>
        <dbReference type="ARBA" id="ARBA00023186"/>
    </source>
</evidence>
<keyword evidence="4" id="KW-0574">Periplasm</keyword>
<feature type="domain" description="Pili assembly chaperone N-terminal" evidence="8">
    <location>
        <begin position="27"/>
        <end position="144"/>
    </location>
</feature>
<dbReference type="GeneID" id="99731775"/>
<comment type="caution">
    <text evidence="10">The sequence shown here is derived from an EMBL/GenBank/DDBJ whole genome shotgun (WGS) entry which is preliminary data.</text>
</comment>
<dbReference type="Gene3D" id="2.60.40.10">
    <property type="entry name" value="Immunoglobulins"/>
    <property type="match status" value="2"/>
</dbReference>